<dbReference type="AlphaFoldDB" id="A0A1E8CGA5"/>
<organism evidence="3 4">
    <name type="scientific">Pseudohongiella acticola</name>
    <dbReference type="NCBI Taxonomy" id="1524254"/>
    <lineage>
        <taxon>Bacteria</taxon>
        <taxon>Pseudomonadati</taxon>
        <taxon>Pseudomonadota</taxon>
        <taxon>Gammaproteobacteria</taxon>
        <taxon>Pseudomonadales</taxon>
        <taxon>Pseudohongiellaceae</taxon>
        <taxon>Pseudohongiella</taxon>
    </lineage>
</organism>
<dbReference type="STRING" id="1524254.PHACT_13060"/>
<proteinExistence type="predicted"/>
<evidence type="ECO:0008006" key="5">
    <source>
        <dbReference type="Google" id="ProtNLM"/>
    </source>
</evidence>
<evidence type="ECO:0000313" key="4">
    <source>
        <dbReference type="Proteomes" id="UP000175669"/>
    </source>
</evidence>
<feature type="transmembrane region" description="Helical" evidence="2">
    <location>
        <begin position="20"/>
        <end position="47"/>
    </location>
</feature>
<comment type="caution">
    <text evidence="3">The sequence shown here is derived from an EMBL/GenBank/DDBJ whole genome shotgun (WGS) entry which is preliminary data.</text>
</comment>
<accession>A0A1E8CGA5</accession>
<dbReference type="InterPro" id="IPR025498">
    <property type="entry name" value="DUF4389"/>
</dbReference>
<dbReference type="EMBL" id="MASR01000002">
    <property type="protein sequence ID" value="OFE11474.1"/>
    <property type="molecule type" value="Genomic_DNA"/>
</dbReference>
<feature type="compositionally biased region" description="Low complexity" evidence="1">
    <location>
        <begin position="142"/>
        <end position="174"/>
    </location>
</feature>
<keyword evidence="2" id="KW-0812">Transmembrane</keyword>
<feature type="region of interest" description="Disordered" evidence="1">
    <location>
        <begin position="105"/>
        <end position="199"/>
    </location>
</feature>
<feature type="compositionally biased region" description="Low complexity" evidence="1">
    <location>
        <begin position="105"/>
        <end position="134"/>
    </location>
</feature>
<dbReference type="Proteomes" id="UP000175669">
    <property type="component" value="Unassembled WGS sequence"/>
</dbReference>
<keyword evidence="4" id="KW-1185">Reference proteome</keyword>
<keyword evidence="2" id="KW-1133">Transmembrane helix</keyword>
<name>A0A1E8CGA5_9GAMM</name>
<evidence type="ECO:0000256" key="2">
    <source>
        <dbReference type="SAM" id="Phobius"/>
    </source>
</evidence>
<dbReference type="Pfam" id="PF14333">
    <property type="entry name" value="DUF4389"/>
    <property type="match status" value="1"/>
</dbReference>
<evidence type="ECO:0000256" key="1">
    <source>
        <dbReference type="SAM" id="MobiDB-lite"/>
    </source>
</evidence>
<evidence type="ECO:0000313" key="3">
    <source>
        <dbReference type="EMBL" id="OFE11474.1"/>
    </source>
</evidence>
<protein>
    <recommendedName>
        <fullName evidence="5">Glucose-1-phosphate thymidylyltransferase</fullName>
    </recommendedName>
</protein>
<sequence length="199" mass="20912">MSDELVNNLKRTSAWLRVLFMLGFAVALYVVGVVLLVLMLAQILFSLITGDDNSNLRRLGSALTLYVSQILAFLTYNSEEKPFPFAPFPLVTEDEVDDVTAADTVVTPPSTATASTDPGMDSAADSAAQVMAESAARRAAERSPITASKAAKTSSATKTTAAKSAVRKTTASKKPVSPEPDAAPGMGVTDVVDKKANDV</sequence>
<dbReference type="RefSeq" id="WP_070118724.1">
    <property type="nucleotide sequence ID" value="NZ_MASR01000002.1"/>
</dbReference>
<keyword evidence="2" id="KW-0472">Membrane</keyword>
<gene>
    <name evidence="3" type="ORF">PHACT_13060</name>
</gene>
<reference evidence="4" key="1">
    <citation type="submission" date="2016-07" db="EMBL/GenBank/DDBJ databases">
        <authorList>
            <person name="Florea S."/>
            <person name="Webb J.S."/>
            <person name="Jaromczyk J."/>
            <person name="Schardl C.L."/>
        </authorList>
    </citation>
    <scope>NUCLEOTIDE SEQUENCE [LARGE SCALE GENOMIC DNA]</scope>
    <source>
        <strain evidence="4">KCTC 42131</strain>
    </source>
</reference>